<dbReference type="Gene3D" id="3.50.50.60">
    <property type="entry name" value="FAD/NAD(P)-binding domain"/>
    <property type="match status" value="1"/>
</dbReference>
<dbReference type="GO" id="GO:0009435">
    <property type="term" value="P:NAD+ biosynthetic process"/>
    <property type="evidence" value="ECO:0007669"/>
    <property type="project" value="UniProtKB-UniPathway"/>
</dbReference>
<evidence type="ECO:0000256" key="7">
    <source>
        <dbReference type="ARBA" id="ARBA00023033"/>
    </source>
</evidence>
<evidence type="ECO:0000256" key="3">
    <source>
        <dbReference type="ARBA" id="ARBA00022642"/>
    </source>
</evidence>
<dbReference type="EC" id="1.14.13.9" evidence="9"/>
<evidence type="ECO:0000256" key="6">
    <source>
        <dbReference type="ARBA" id="ARBA00023002"/>
    </source>
</evidence>
<dbReference type="InterPro" id="IPR027545">
    <property type="entry name" value="Kynurenine_monooxygenase"/>
</dbReference>
<evidence type="ECO:0000256" key="10">
    <source>
        <dbReference type="SAM" id="Phobius"/>
    </source>
</evidence>
<accession>A0A1M5WEU2</accession>
<comment type="similarity">
    <text evidence="9">Belongs to the aromatic-ring hydroxylase family. KMO subfamily.</text>
</comment>
<keyword evidence="10" id="KW-0472">Membrane</keyword>
<gene>
    <name evidence="9" type="primary">kmo</name>
    <name evidence="12" type="ORF">SAMN04488109_5630</name>
</gene>
<dbReference type="EMBL" id="FQWQ01000005">
    <property type="protein sequence ID" value="SHH85918.1"/>
    <property type="molecule type" value="Genomic_DNA"/>
</dbReference>
<dbReference type="InterPro" id="IPR036188">
    <property type="entry name" value="FAD/NAD-bd_sf"/>
</dbReference>
<dbReference type="STRING" id="947013.SAMN04488109_5630"/>
<evidence type="ECO:0000313" key="13">
    <source>
        <dbReference type="Proteomes" id="UP000184212"/>
    </source>
</evidence>
<reference evidence="12 13" key="1">
    <citation type="submission" date="2016-11" db="EMBL/GenBank/DDBJ databases">
        <authorList>
            <person name="Jaros S."/>
            <person name="Januszkiewicz K."/>
            <person name="Wedrychowicz H."/>
        </authorList>
    </citation>
    <scope>NUCLEOTIDE SEQUENCE [LARGE SCALE GENOMIC DNA]</scope>
    <source>
        <strain evidence="12 13">DSM 24574</strain>
    </source>
</reference>
<dbReference type="GO" id="GO:0043420">
    <property type="term" value="P:anthranilate metabolic process"/>
    <property type="evidence" value="ECO:0007669"/>
    <property type="project" value="UniProtKB-UniRule"/>
</dbReference>
<keyword evidence="10" id="KW-0812">Transmembrane</keyword>
<evidence type="ECO:0000256" key="2">
    <source>
        <dbReference type="ARBA" id="ARBA00022630"/>
    </source>
</evidence>
<dbReference type="OrthoDB" id="9766816at2"/>
<evidence type="ECO:0000256" key="4">
    <source>
        <dbReference type="ARBA" id="ARBA00022827"/>
    </source>
</evidence>
<keyword evidence="4 9" id="KW-0274">FAD</keyword>
<dbReference type="InterPro" id="IPR002938">
    <property type="entry name" value="FAD-bd"/>
</dbReference>
<protein>
    <recommendedName>
        <fullName evidence="9">Kynurenine 3-monooxygenase</fullName>
        <ecNumber evidence="9">1.14.13.9</ecNumber>
    </recommendedName>
    <alternativeName>
        <fullName evidence="9">Kynurenine 3-hydroxylase</fullName>
    </alternativeName>
</protein>
<evidence type="ECO:0000256" key="5">
    <source>
        <dbReference type="ARBA" id="ARBA00022857"/>
    </source>
</evidence>
<evidence type="ECO:0000259" key="11">
    <source>
        <dbReference type="Pfam" id="PF01494"/>
    </source>
</evidence>
<comment type="catalytic activity">
    <reaction evidence="8 9">
        <text>L-kynurenine + NADPH + O2 + H(+) = 3-hydroxy-L-kynurenine + NADP(+) + H2O</text>
        <dbReference type="Rhea" id="RHEA:20545"/>
        <dbReference type="ChEBI" id="CHEBI:15377"/>
        <dbReference type="ChEBI" id="CHEBI:15378"/>
        <dbReference type="ChEBI" id="CHEBI:15379"/>
        <dbReference type="ChEBI" id="CHEBI:57783"/>
        <dbReference type="ChEBI" id="CHEBI:57959"/>
        <dbReference type="ChEBI" id="CHEBI:58125"/>
        <dbReference type="ChEBI" id="CHEBI:58349"/>
        <dbReference type="EC" id="1.14.13.9"/>
    </reaction>
</comment>
<evidence type="ECO:0000256" key="9">
    <source>
        <dbReference type="HAMAP-Rule" id="MF_01971"/>
    </source>
</evidence>
<keyword evidence="13" id="KW-1185">Reference proteome</keyword>
<dbReference type="GO" id="GO:0006569">
    <property type="term" value="P:L-tryptophan catabolic process"/>
    <property type="evidence" value="ECO:0007669"/>
    <property type="project" value="UniProtKB-UniRule"/>
</dbReference>
<sequence>MKKDQHIAIAGAGLVGSLLAIYLAKRGYRVEVFERRPDLRSQVLDGGRSINLALSNRGIRALEEVGLAEQLRATAIPMHGRAMHNLKGEITKQPYGKEGEFINSISRSGLNAVLMDRAEALGVRFHFNQRVVQVNLDTTTLTLQQNDAEKTLTFDRLIGADGAFSSIRLAMQFTDRFDLSQDYIEHGYKELQIPAGAGGTFPLEKNALHIWPRESFMMIALPNPDGSFTCTLFFPFEGATSFSSLKTADEITTFFKTTFPDAVALMPDLLKDYREHPTGSLVTIKCFPWVKNKTLVIGDAAHAIVPFYGQGMNAGFEDCHILNQLLDQYHDNWERALPAFQSQRKKDTDAIAKLALDNFIEMRDLVADADFLLRKKIEARLHELYPTQWIPQYSMVTFHENIPYSQAYALGQKQKRIMDEVMQRPDIATTWQTLDFEQLVRRIQEA</sequence>
<dbReference type="GO" id="GO:0071949">
    <property type="term" value="F:FAD binding"/>
    <property type="evidence" value="ECO:0007669"/>
    <property type="project" value="InterPro"/>
</dbReference>
<feature type="transmembrane region" description="Helical" evidence="10">
    <location>
        <begin position="6"/>
        <end position="24"/>
    </location>
</feature>
<proteinExistence type="inferred from homology"/>
<evidence type="ECO:0000256" key="8">
    <source>
        <dbReference type="ARBA" id="ARBA00047818"/>
    </source>
</evidence>
<dbReference type="GO" id="GO:0070189">
    <property type="term" value="P:kynurenine metabolic process"/>
    <property type="evidence" value="ECO:0007669"/>
    <property type="project" value="TreeGrafter"/>
</dbReference>
<keyword evidence="6 9" id="KW-0560">Oxidoreductase</keyword>
<keyword evidence="7 9" id="KW-0503">Monooxygenase</keyword>
<comment type="pathway">
    <text evidence="9">Cofactor biosynthesis; NAD(+) biosynthesis; quinolinate from L-kynurenine: step 1/3.</text>
</comment>
<dbReference type="GO" id="GO:0019805">
    <property type="term" value="P:quinolinate biosynthetic process"/>
    <property type="evidence" value="ECO:0007669"/>
    <property type="project" value="UniProtKB-UniRule"/>
</dbReference>
<keyword evidence="5 9" id="KW-0521">NADP</keyword>
<dbReference type="RefSeq" id="WP_073141380.1">
    <property type="nucleotide sequence ID" value="NZ_FQWQ01000005.1"/>
</dbReference>
<evidence type="ECO:0000256" key="1">
    <source>
        <dbReference type="ARBA" id="ARBA00001974"/>
    </source>
</evidence>
<dbReference type="PRINTS" id="PR00420">
    <property type="entry name" value="RNGMNOXGNASE"/>
</dbReference>
<dbReference type="Proteomes" id="UP000184212">
    <property type="component" value="Unassembled WGS sequence"/>
</dbReference>
<keyword evidence="2 9" id="KW-0285">Flavoprotein</keyword>
<dbReference type="HAMAP" id="MF_01971">
    <property type="entry name" value="Kynurenine_monooxygenase"/>
    <property type="match status" value="1"/>
</dbReference>
<name>A0A1M5WEU2_9BACT</name>
<dbReference type="GO" id="GO:0004502">
    <property type="term" value="F:kynurenine 3-monooxygenase activity"/>
    <property type="evidence" value="ECO:0007669"/>
    <property type="project" value="UniProtKB-UniRule"/>
</dbReference>
<keyword evidence="10" id="KW-1133">Transmembrane helix</keyword>
<comment type="cofactor">
    <cofactor evidence="1 9">
        <name>FAD</name>
        <dbReference type="ChEBI" id="CHEBI:57692"/>
    </cofactor>
</comment>
<dbReference type="UniPathway" id="UPA00253">
    <property type="reaction ID" value="UER00328"/>
</dbReference>
<dbReference type="PANTHER" id="PTHR46028">
    <property type="entry name" value="KYNURENINE 3-MONOOXYGENASE"/>
    <property type="match status" value="1"/>
</dbReference>
<feature type="domain" description="FAD-binding" evidence="11">
    <location>
        <begin position="7"/>
        <end position="326"/>
    </location>
</feature>
<dbReference type="AlphaFoldDB" id="A0A1M5WEU2"/>
<comment type="function">
    <text evidence="9">Catalyzes the hydroxylation of L-kynurenine (L-Kyn) to form 3-hydroxy-L-kynurenine (L-3OHKyn). Required for synthesis of quinolinic acid.</text>
</comment>
<organism evidence="12 13">
    <name type="scientific">Chryseolinea serpens</name>
    <dbReference type="NCBI Taxonomy" id="947013"/>
    <lineage>
        <taxon>Bacteria</taxon>
        <taxon>Pseudomonadati</taxon>
        <taxon>Bacteroidota</taxon>
        <taxon>Cytophagia</taxon>
        <taxon>Cytophagales</taxon>
        <taxon>Fulvivirgaceae</taxon>
        <taxon>Chryseolinea</taxon>
    </lineage>
</organism>
<dbReference type="FunFam" id="3.50.50.60:FF:000185">
    <property type="entry name" value="Kynurenine 3-monooxygenase"/>
    <property type="match status" value="1"/>
</dbReference>
<evidence type="ECO:0000313" key="12">
    <source>
        <dbReference type="EMBL" id="SHH85918.1"/>
    </source>
</evidence>
<dbReference type="Pfam" id="PF01494">
    <property type="entry name" value="FAD_binding_3"/>
    <property type="match status" value="1"/>
</dbReference>
<dbReference type="PANTHER" id="PTHR46028:SF2">
    <property type="entry name" value="KYNURENINE 3-MONOOXYGENASE"/>
    <property type="match status" value="1"/>
</dbReference>
<dbReference type="SUPFAM" id="SSF51905">
    <property type="entry name" value="FAD/NAD(P)-binding domain"/>
    <property type="match status" value="1"/>
</dbReference>
<keyword evidence="3 9" id="KW-0662">Pyridine nucleotide biosynthesis</keyword>